<proteinExistence type="predicted"/>
<evidence type="ECO:0000313" key="2">
    <source>
        <dbReference type="EMBL" id="MXU96690.1"/>
    </source>
</evidence>
<reference evidence="2" key="1">
    <citation type="submission" date="2019-12" db="EMBL/GenBank/DDBJ databases">
        <title>An insight into the sialome of adult female Ixodes ricinus ticks feeding for 6 days.</title>
        <authorList>
            <person name="Perner J."/>
            <person name="Ribeiro J.M.C."/>
        </authorList>
    </citation>
    <scope>NUCLEOTIDE SEQUENCE</scope>
    <source>
        <strain evidence="2">Semi-engorged</strain>
        <tissue evidence="2">Salivary glands</tissue>
    </source>
</reference>
<protein>
    <submittedName>
        <fullName evidence="2">Putative secreted protein</fullName>
    </submittedName>
</protein>
<sequence length="225" mass="24291">MYRSRWMALFLAILSAAFASGAFPLAKPMSPFLLPTTTTALCLRVRPRLPVILDTILLSTTMVSNFSKVSSPTGSGGPMLRPGALVPDHPRSSGVSLRGRKPCISLRSCSSFSSRCLSGGSSTLSTTSFPRTTGAFRPGQTMFTLPTPITCPLFRSLDSFREWPDARPRFLPALLTLVTPFHSCSAVSFTKKLVPRMHSTAFVGSSGRSRTPDAFACVRQVADLQ</sequence>
<feature type="chain" id="PRO_5025420466" evidence="1">
    <location>
        <begin position="20"/>
        <end position="225"/>
    </location>
</feature>
<keyword evidence="1" id="KW-0732">Signal</keyword>
<dbReference type="EMBL" id="GIFC01014607">
    <property type="protein sequence ID" value="MXU96690.1"/>
    <property type="molecule type" value="Transcribed_RNA"/>
</dbReference>
<evidence type="ECO:0000256" key="1">
    <source>
        <dbReference type="SAM" id="SignalP"/>
    </source>
</evidence>
<dbReference type="AlphaFoldDB" id="A0A6B0V370"/>
<accession>A0A6B0V370</accession>
<feature type="signal peptide" evidence="1">
    <location>
        <begin position="1"/>
        <end position="19"/>
    </location>
</feature>
<organism evidence="2">
    <name type="scientific">Ixodes ricinus</name>
    <name type="common">Common tick</name>
    <name type="synonym">Acarus ricinus</name>
    <dbReference type="NCBI Taxonomy" id="34613"/>
    <lineage>
        <taxon>Eukaryota</taxon>
        <taxon>Metazoa</taxon>
        <taxon>Ecdysozoa</taxon>
        <taxon>Arthropoda</taxon>
        <taxon>Chelicerata</taxon>
        <taxon>Arachnida</taxon>
        <taxon>Acari</taxon>
        <taxon>Parasitiformes</taxon>
        <taxon>Ixodida</taxon>
        <taxon>Ixodoidea</taxon>
        <taxon>Ixodidae</taxon>
        <taxon>Ixodinae</taxon>
        <taxon>Ixodes</taxon>
    </lineage>
</organism>
<name>A0A6B0V370_IXORI</name>